<dbReference type="Proteomes" id="UP001157160">
    <property type="component" value="Unassembled WGS sequence"/>
</dbReference>
<organism evidence="1 2">
    <name type="scientific">Arenivirga flava</name>
    <dbReference type="NCBI Taxonomy" id="1930060"/>
    <lineage>
        <taxon>Bacteria</taxon>
        <taxon>Bacillati</taxon>
        <taxon>Actinomycetota</taxon>
        <taxon>Actinomycetes</taxon>
        <taxon>Micrococcales</taxon>
        <taxon>Microbacteriaceae</taxon>
        <taxon>Arenivirga</taxon>
    </lineage>
</organism>
<name>A0AA37UNQ1_9MICO</name>
<proteinExistence type="predicted"/>
<evidence type="ECO:0000313" key="2">
    <source>
        <dbReference type="Proteomes" id="UP001157160"/>
    </source>
</evidence>
<accession>A0AA37UNQ1</accession>
<dbReference type="AlphaFoldDB" id="A0AA37UNQ1"/>
<keyword evidence="2" id="KW-1185">Reference proteome</keyword>
<dbReference type="EMBL" id="BSUL01000001">
    <property type="protein sequence ID" value="GMA28326.1"/>
    <property type="molecule type" value="Genomic_DNA"/>
</dbReference>
<dbReference type="InterPro" id="IPR049457">
    <property type="entry name" value="Emfourin"/>
</dbReference>
<evidence type="ECO:0000313" key="1">
    <source>
        <dbReference type="EMBL" id="GMA28326.1"/>
    </source>
</evidence>
<sequence length="83" mass="9421">MVRSGGVAGLSREWTVVVEQQPDADAWRELLEHVPWEAPPAEDGRPDRYVYRIRSSTHEVRVGESALEGPWRELVDRVRAAQG</sequence>
<protein>
    <submittedName>
        <fullName evidence="1">Uncharacterized protein</fullName>
    </submittedName>
</protein>
<gene>
    <name evidence="1" type="ORF">GCM10025874_15790</name>
</gene>
<dbReference type="Pfam" id="PF20242">
    <property type="entry name" value="Emfourin"/>
    <property type="match status" value="1"/>
</dbReference>
<reference evidence="1 2" key="1">
    <citation type="journal article" date="2014" name="Int. J. Syst. Evol. Microbiol.">
        <title>Complete genome sequence of Corynebacterium casei LMG S-19264T (=DSM 44701T), isolated from a smear-ripened cheese.</title>
        <authorList>
            <consortium name="US DOE Joint Genome Institute (JGI-PGF)"/>
            <person name="Walter F."/>
            <person name="Albersmeier A."/>
            <person name="Kalinowski J."/>
            <person name="Ruckert C."/>
        </authorList>
    </citation>
    <scope>NUCLEOTIDE SEQUENCE [LARGE SCALE GENOMIC DNA]</scope>
    <source>
        <strain evidence="1 2">NBRC 112289</strain>
    </source>
</reference>
<comment type="caution">
    <text evidence="1">The sequence shown here is derived from an EMBL/GenBank/DDBJ whole genome shotgun (WGS) entry which is preliminary data.</text>
</comment>